<evidence type="ECO:0000256" key="1">
    <source>
        <dbReference type="ARBA" id="ARBA00005466"/>
    </source>
</evidence>
<name>B8MML6_TALSN</name>
<dbReference type="OrthoDB" id="9983560at2759"/>
<dbReference type="OMA" id="TSWYPFY"/>
<dbReference type="GO" id="GO:0071949">
    <property type="term" value="F:FAD binding"/>
    <property type="evidence" value="ECO:0007669"/>
    <property type="project" value="InterPro"/>
</dbReference>
<gene>
    <name evidence="5" type="ORF">TSTA_100160</name>
</gene>
<proteinExistence type="inferred from homology"/>
<evidence type="ECO:0000259" key="4">
    <source>
        <dbReference type="PROSITE" id="PS51387"/>
    </source>
</evidence>
<dbReference type="Pfam" id="PF01565">
    <property type="entry name" value="FAD_binding_4"/>
    <property type="match status" value="1"/>
</dbReference>
<dbReference type="PANTHER" id="PTHR13878">
    <property type="entry name" value="GULONOLACTONE OXIDASE"/>
    <property type="match status" value="1"/>
</dbReference>
<evidence type="ECO:0000256" key="2">
    <source>
        <dbReference type="ARBA" id="ARBA00023002"/>
    </source>
</evidence>
<sequence>MAPSGPNPFGLYKLVAVAVVTLCSDWSYASSSYSKWQLLNKTTSVKPDEAACAAIQANYTSANYRANLPNAWMNNQDEMCSSVPLNQCLLDNTKPTDPLAFANGAVCNQGMIPPVYLEVRSPEDVIAAFEFANCTGTKIAIKNSGHDYLTRSSGVDRLLLWMRSMQQLSYNNAFVPEGCPASETNNAITAGAGVNMDQAFAFAEQHDMTFIGAYAATVGVSGGWVQAGGHSVLSPVYGLGIDRVLEFKIVTPDGVYRTANACQNQDLFWALRGGGGGSFGVVLETSHRVEPLIPLVVAAITIPATATTFTPWFEIMVNNSLTWSQQGWGGHITPSSLIDVNPLLTLDEAKESMAPAVAFAEANNGSVVFEEYPSYYPFYLKYVGANELGVGNVHIAGSRLIPQSLFETETGRSQLMQYIQAIHAQGSSPYIPVVGPVLYNYTTNSTSATPAWREALWELGAGASWAWNSTLSQRQAAVAKLNNLTSLVEQLTPGGGAYQNEASPFTGDWQEAWWGAENYASLLAIKNKYDPKGLLSCYKCVGWSAADETNSCFAAFADSQ</sequence>
<dbReference type="AlphaFoldDB" id="B8MML6"/>
<dbReference type="EMBL" id="EQ962658">
    <property type="protein sequence ID" value="EED13770.1"/>
    <property type="molecule type" value="Genomic_DNA"/>
</dbReference>
<dbReference type="InterPro" id="IPR050432">
    <property type="entry name" value="FAD-linked_Oxidoreductases_BP"/>
</dbReference>
<organism evidence="5 6">
    <name type="scientific">Talaromyces stipitatus (strain ATCC 10500 / CBS 375.48 / QM 6759 / NRRL 1006)</name>
    <name type="common">Penicillium stipitatum</name>
    <dbReference type="NCBI Taxonomy" id="441959"/>
    <lineage>
        <taxon>Eukaryota</taxon>
        <taxon>Fungi</taxon>
        <taxon>Dikarya</taxon>
        <taxon>Ascomycota</taxon>
        <taxon>Pezizomycotina</taxon>
        <taxon>Eurotiomycetes</taxon>
        <taxon>Eurotiomycetidae</taxon>
        <taxon>Eurotiales</taxon>
        <taxon>Trichocomaceae</taxon>
        <taxon>Talaromyces</taxon>
        <taxon>Talaromyces sect. Talaromyces</taxon>
    </lineage>
</organism>
<dbReference type="Proteomes" id="UP000001745">
    <property type="component" value="Unassembled WGS sequence"/>
</dbReference>
<dbReference type="InParanoid" id="B8MML6"/>
<dbReference type="PhylomeDB" id="B8MML6"/>
<reference evidence="6" key="1">
    <citation type="journal article" date="2015" name="Genome Announc.">
        <title>Genome sequence of the AIDS-associated pathogen Penicillium marneffei (ATCC18224) and its near taxonomic relative Talaromyces stipitatus (ATCC10500).</title>
        <authorList>
            <person name="Nierman W.C."/>
            <person name="Fedorova-Abrams N.D."/>
            <person name="Andrianopoulos A."/>
        </authorList>
    </citation>
    <scope>NUCLEOTIDE SEQUENCE [LARGE SCALE GENOMIC DNA]</scope>
    <source>
        <strain evidence="6">ATCC 10500 / CBS 375.48 / QM 6759 / NRRL 1006</strain>
    </source>
</reference>
<feature type="chain" id="PRO_5002877685" evidence="3">
    <location>
        <begin position="32"/>
        <end position="560"/>
    </location>
</feature>
<keyword evidence="6" id="KW-1185">Reference proteome</keyword>
<dbReference type="Gene3D" id="3.30.465.10">
    <property type="match status" value="1"/>
</dbReference>
<dbReference type="PANTHER" id="PTHR13878:SF91">
    <property type="entry name" value="FAD BINDING DOMAIN PROTEIN (AFU_ORTHOLOGUE AFUA_6G12070)-RELATED"/>
    <property type="match status" value="1"/>
</dbReference>
<dbReference type="STRING" id="441959.B8MML6"/>
<evidence type="ECO:0000313" key="5">
    <source>
        <dbReference type="EMBL" id="EED13770.1"/>
    </source>
</evidence>
<dbReference type="SUPFAM" id="SSF56176">
    <property type="entry name" value="FAD-binding/transporter-associated domain-like"/>
    <property type="match status" value="1"/>
</dbReference>
<dbReference type="InterPro" id="IPR006094">
    <property type="entry name" value="Oxid_FAD_bind_N"/>
</dbReference>
<evidence type="ECO:0000313" key="6">
    <source>
        <dbReference type="Proteomes" id="UP000001745"/>
    </source>
</evidence>
<protein>
    <submittedName>
        <fullName evidence="5">Isoamyl alcohol oxidase, putative</fullName>
    </submittedName>
</protein>
<dbReference type="VEuPathDB" id="FungiDB:TSTA_100160"/>
<evidence type="ECO:0000256" key="3">
    <source>
        <dbReference type="SAM" id="SignalP"/>
    </source>
</evidence>
<dbReference type="eggNOG" id="ENOG502QQWK">
    <property type="taxonomic scope" value="Eukaryota"/>
</dbReference>
<keyword evidence="3" id="KW-0732">Signal</keyword>
<feature type="domain" description="FAD-binding PCMH-type" evidence="4">
    <location>
        <begin position="109"/>
        <end position="292"/>
    </location>
</feature>
<dbReference type="PROSITE" id="PS51387">
    <property type="entry name" value="FAD_PCMH"/>
    <property type="match status" value="1"/>
</dbReference>
<dbReference type="HOGENOM" id="CLU_018354_4_4_1"/>
<comment type="similarity">
    <text evidence="1">Belongs to the oxygen-dependent FAD-linked oxidoreductase family.</text>
</comment>
<dbReference type="GO" id="GO:0016491">
    <property type="term" value="F:oxidoreductase activity"/>
    <property type="evidence" value="ECO:0007669"/>
    <property type="project" value="UniProtKB-KW"/>
</dbReference>
<dbReference type="InterPro" id="IPR016169">
    <property type="entry name" value="FAD-bd_PCMH_sub2"/>
</dbReference>
<dbReference type="InterPro" id="IPR012951">
    <property type="entry name" value="BBE"/>
</dbReference>
<dbReference type="InterPro" id="IPR016166">
    <property type="entry name" value="FAD-bd_PCMH"/>
</dbReference>
<accession>B8MML6</accession>
<dbReference type="GeneID" id="8105459"/>
<dbReference type="InterPro" id="IPR036318">
    <property type="entry name" value="FAD-bd_PCMH-like_sf"/>
</dbReference>
<feature type="signal peptide" evidence="3">
    <location>
        <begin position="1"/>
        <end position="31"/>
    </location>
</feature>
<dbReference type="Pfam" id="PF08031">
    <property type="entry name" value="BBE"/>
    <property type="match status" value="1"/>
</dbReference>
<dbReference type="RefSeq" id="XP_002486008.1">
    <property type="nucleotide sequence ID" value="XM_002485963.1"/>
</dbReference>
<keyword evidence="2" id="KW-0560">Oxidoreductase</keyword>